<dbReference type="EMBL" id="CP136862">
    <property type="protein sequence ID" value="WOJ89833.1"/>
    <property type="molecule type" value="Genomic_DNA"/>
</dbReference>
<dbReference type="Pfam" id="PF07475">
    <property type="entry name" value="Hpr_kinase_C"/>
    <property type="match status" value="1"/>
</dbReference>
<dbReference type="InterPro" id="IPR011104">
    <property type="entry name" value="Hpr_kin/Pase_C"/>
</dbReference>
<feature type="domain" description="HPr kinase/phosphorylase C-terminal" evidence="2">
    <location>
        <begin position="22"/>
        <end position="107"/>
    </location>
</feature>
<accession>A0ABZ0HRL0</accession>
<reference evidence="3 4" key="1">
    <citation type="submission" date="2023-10" db="EMBL/GenBank/DDBJ databases">
        <title>Novel methanotroph of the genus Methylocapsa from a subarctic wetland.</title>
        <authorList>
            <person name="Belova S.E."/>
            <person name="Oshkin I.Y."/>
            <person name="Miroshnikov K."/>
            <person name="Dedysh S.N."/>
        </authorList>
    </citation>
    <scope>NUCLEOTIDE SEQUENCE [LARGE SCALE GENOMIC DNA]</scope>
    <source>
        <strain evidence="3 4">RX1</strain>
    </source>
</reference>
<protein>
    <recommendedName>
        <fullName evidence="2">HPr kinase/phosphorylase C-terminal domain-containing protein</fullName>
    </recommendedName>
</protein>
<organism evidence="3 4">
    <name type="scientific">Methylocapsa polymorpha</name>
    <dbReference type="NCBI Taxonomy" id="3080828"/>
    <lineage>
        <taxon>Bacteria</taxon>
        <taxon>Pseudomonadati</taxon>
        <taxon>Pseudomonadota</taxon>
        <taxon>Alphaproteobacteria</taxon>
        <taxon>Hyphomicrobiales</taxon>
        <taxon>Beijerinckiaceae</taxon>
        <taxon>Methylocapsa</taxon>
    </lineage>
</organism>
<keyword evidence="4" id="KW-1185">Reference proteome</keyword>
<name>A0ABZ0HRL0_9HYPH</name>
<proteinExistence type="predicted"/>
<dbReference type="InterPro" id="IPR027417">
    <property type="entry name" value="P-loop_NTPase"/>
</dbReference>
<sequence length="176" mass="18614">MSPCLTNGQPGVDSGRGPRQVPNQDYVHASAVAIKEAAVLIRGQSGAGKSSLALALIAAAENAGFFARLIGDDRINLENHGGRLIARGHPLILGRIERRGQGILEIPFLAAAVVGLVIDLDPPDQLAARYPEPDRDRIRLSGVSLPFIRLNQDSAASDLALTVLQLFHSGSKSSQI</sequence>
<dbReference type="InterPro" id="IPR025662">
    <property type="entry name" value="Sigma_54_int_dom_ATP-bd_1"/>
</dbReference>
<evidence type="ECO:0000313" key="3">
    <source>
        <dbReference type="EMBL" id="WOJ89833.1"/>
    </source>
</evidence>
<dbReference type="PROSITE" id="PS00675">
    <property type="entry name" value="SIGMA54_INTERACT_1"/>
    <property type="match status" value="1"/>
</dbReference>
<evidence type="ECO:0000256" key="1">
    <source>
        <dbReference type="SAM" id="MobiDB-lite"/>
    </source>
</evidence>
<dbReference type="Proteomes" id="UP001626536">
    <property type="component" value="Chromosome"/>
</dbReference>
<feature type="region of interest" description="Disordered" evidence="1">
    <location>
        <begin position="1"/>
        <end position="20"/>
    </location>
</feature>
<evidence type="ECO:0000313" key="4">
    <source>
        <dbReference type="Proteomes" id="UP001626536"/>
    </source>
</evidence>
<dbReference type="SUPFAM" id="SSF53795">
    <property type="entry name" value="PEP carboxykinase-like"/>
    <property type="match status" value="1"/>
</dbReference>
<dbReference type="RefSeq" id="WP_407339279.1">
    <property type="nucleotide sequence ID" value="NZ_CP136862.1"/>
</dbReference>
<dbReference type="Gene3D" id="3.40.50.300">
    <property type="entry name" value="P-loop containing nucleotide triphosphate hydrolases"/>
    <property type="match status" value="1"/>
</dbReference>
<gene>
    <name evidence="3" type="ORF">RZS28_00520</name>
</gene>
<evidence type="ECO:0000259" key="2">
    <source>
        <dbReference type="Pfam" id="PF07475"/>
    </source>
</evidence>